<keyword evidence="1" id="KW-0812">Transmembrane</keyword>
<dbReference type="RefSeq" id="WP_038255446.1">
    <property type="nucleotide sequence ID" value="NZ_UAVL01000021.1"/>
</dbReference>
<proteinExistence type="predicted"/>
<name>A0AB38G3W7_9ENTR</name>
<gene>
    <name evidence="2" type="ORF">NCTC11967_04478</name>
</gene>
<feature type="transmembrane region" description="Helical" evidence="1">
    <location>
        <begin position="7"/>
        <end position="29"/>
    </location>
</feature>
<evidence type="ECO:0000313" key="3">
    <source>
        <dbReference type="Proteomes" id="UP000251313"/>
    </source>
</evidence>
<dbReference type="AlphaFoldDB" id="A0AB38G3W7"/>
<keyword evidence="1" id="KW-1133">Transmembrane helix</keyword>
<evidence type="ECO:0000256" key="1">
    <source>
        <dbReference type="SAM" id="Phobius"/>
    </source>
</evidence>
<keyword evidence="1" id="KW-0472">Membrane</keyword>
<accession>A0AB38G3W7</accession>
<protein>
    <submittedName>
        <fullName evidence="2">Uncharacterized protein</fullName>
    </submittedName>
</protein>
<organism evidence="2 3">
    <name type="scientific">Yokenella regensburgei</name>
    <dbReference type="NCBI Taxonomy" id="158877"/>
    <lineage>
        <taxon>Bacteria</taxon>
        <taxon>Pseudomonadati</taxon>
        <taxon>Pseudomonadota</taxon>
        <taxon>Gammaproteobacteria</taxon>
        <taxon>Enterobacterales</taxon>
        <taxon>Enterobacteriaceae</taxon>
        <taxon>Yokenella</taxon>
    </lineage>
</organism>
<dbReference type="Proteomes" id="UP000251313">
    <property type="component" value="Unassembled WGS sequence"/>
</dbReference>
<evidence type="ECO:0000313" key="2">
    <source>
        <dbReference type="EMBL" id="SQA65447.1"/>
    </source>
</evidence>
<comment type="caution">
    <text evidence="2">The sequence shown here is derived from an EMBL/GenBank/DDBJ whole genome shotgun (WGS) entry which is preliminary data.</text>
</comment>
<sequence length="135" mass="15627">MINTIDKIFIVSGSSGFVFAIASLIAGAFNKKRYKEICELYKAKFGELPPMVQVFDNVNTLYVDFAYSVKMQFIFRPLLWNKSSNMTKNDDKDFIRELPKRLIVPFYVELYLGVVSLVFFIISGVLMLAIKHHWL</sequence>
<dbReference type="EMBL" id="UAVL01000021">
    <property type="protein sequence ID" value="SQA65447.1"/>
    <property type="molecule type" value="Genomic_DNA"/>
</dbReference>
<reference evidence="2 3" key="1">
    <citation type="submission" date="2018-06" db="EMBL/GenBank/DDBJ databases">
        <authorList>
            <consortium name="Pathogen Informatics"/>
            <person name="Doyle S."/>
        </authorList>
    </citation>
    <scope>NUCLEOTIDE SEQUENCE [LARGE SCALE GENOMIC DNA]</scope>
    <source>
        <strain evidence="2 3">NCTC11967</strain>
    </source>
</reference>
<feature type="transmembrane region" description="Helical" evidence="1">
    <location>
        <begin position="110"/>
        <end position="130"/>
    </location>
</feature>